<reference evidence="2" key="2">
    <citation type="submission" date="2021-01" db="UniProtKB">
        <authorList>
            <consortium name="EnsemblMetazoa"/>
        </authorList>
    </citation>
    <scope>IDENTIFICATION</scope>
</reference>
<proteinExistence type="predicted"/>
<name>A0A7M7NW96_STRPU</name>
<accession>A0A7M7NW96</accession>
<dbReference type="PANTHER" id="PTHR47773">
    <property type="entry name" value="SI:DKEY-9I5.2-RELATED"/>
    <property type="match status" value="1"/>
</dbReference>
<protein>
    <submittedName>
        <fullName evidence="2">Uncharacterized protein</fullName>
    </submittedName>
</protein>
<dbReference type="OrthoDB" id="10072098at2759"/>
<organism evidence="2 3">
    <name type="scientific">Strongylocentrotus purpuratus</name>
    <name type="common">Purple sea urchin</name>
    <dbReference type="NCBI Taxonomy" id="7668"/>
    <lineage>
        <taxon>Eukaryota</taxon>
        <taxon>Metazoa</taxon>
        <taxon>Echinodermata</taxon>
        <taxon>Eleutherozoa</taxon>
        <taxon>Echinozoa</taxon>
        <taxon>Echinoidea</taxon>
        <taxon>Euechinoidea</taxon>
        <taxon>Echinacea</taxon>
        <taxon>Camarodonta</taxon>
        <taxon>Echinidea</taxon>
        <taxon>Strongylocentrotidae</taxon>
        <taxon>Strongylocentrotus</taxon>
    </lineage>
</organism>
<dbReference type="OMA" id="SNAYYME"/>
<dbReference type="KEGG" id="spu:115918670"/>
<dbReference type="InParanoid" id="A0A7M7NW96"/>
<feature type="region of interest" description="Disordered" evidence="1">
    <location>
        <begin position="30"/>
        <end position="57"/>
    </location>
</feature>
<dbReference type="RefSeq" id="XP_030842348.1">
    <property type="nucleotide sequence ID" value="XM_030986488.1"/>
</dbReference>
<dbReference type="GeneID" id="115918670"/>
<dbReference type="Proteomes" id="UP000007110">
    <property type="component" value="Unassembled WGS sequence"/>
</dbReference>
<sequence>MQPPTEAEEEELLDVEYAFSQSSKSFSSNAYYMEKAEEEHKAEDEEVDKKDEDEGIEDDAANDAPVISASSHMDAVSAHHTVLTKEEQVREEISPVMQDVLMSNRHLHLPGFEQIEALALHLVKLTEGEQHLIPAEIREQIYKAKSELATHDQSVCNFVKKYESKWGYTLFGRCLGPESSHSSAAQKTKFGWMKYAQAAQITE</sequence>
<dbReference type="AlphaFoldDB" id="A0A7M7NW96"/>
<evidence type="ECO:0000313" key="3">
    <source>
        <dbReference type="Proteomes" id="UP000007110"/>
    </source>
</evidence>
<reference evidence="3" key="1">
    <citation type="submission" date="2015-02" db="EMBL/GenBank/DDBJ databases">
        <title>Genome sequencing for Strongylocentrotus purpuratus.</title>
        <authorList>
            <person name="Murali S."/>
            <person name="Liu Y."/>
            <person name="Vee V."/>
            <person name="English A."/>
            <person name="Wang M."/>
            <person name="Skinner E."/>
            <person name="Han Y."/>
            <person name="Muzny D.M."/>
            <person name="Worley K.C."/>
            <person name="Gibbs R.A."/>
        </authorList>
    </citation>
    <scope>NUCLEOTIDE SEQUENCE</scope>
</reference>
<dbReference type="PANTHER" id="PTHR47773:SF1">
    <property type="entry name" value="C2H2-TYPE DOMAIN-CONTAINING PROTEIN"/>
    <property type="match status" value="1"/>
</dbReference>
<dbReference type="EnsemblMetazoa" id="XM_030986488">
    <property type="protein sequence ID" value="XP_030842348"/>
    <property type="gene ID" value="LOC115918670"/>
</dbReference>
<evidence type="ECO:0000313" key="2">
    <source>
        <dbReference type="EnsemblMetazoa" id="XP_030842348"/>
    </source>
</evidence>
<feature type="compositionally biased region" description="Basic and acidic residues" evidence="1">
    <location>
        <begin position="34"/>
        <end position="52"/>
    </location>
</feature>
<keyword evidence="3" id="KW-1185">Reference proteome</keyword>
<evidence type="ECO:0000256" key="1">
    <source>
        <dbReference type="SAM" id="MobiDB-lite"/>
    </source>
</evidence>